<accession>A0A0A9EX81</accession>
<dbReference type="AlphaFoldDB" id="A0A0A9EX81"/>
<evidence type="ECO:0000313" key="2">
    <source>
        <dbReference type="EMBL" id="JAE02501.1"/>
    </source>
</evidence>
<feature type="transmembrane region" description="Helical" evidence="1">
    <location>
        <begin position="12"/>
        <end position="44"/>
    </location>
</feature>
<dbReference type="EMBL" id="GBRH01195395">
    <property type="protein sequence ID" value="JAE02501.1"/>
    <property type="molecule type" value="Transcribed_RNA"/>
</dbReference>
<sequence>MNALYTSRDCCYMGSLILISFSLWNCVQKICLCSILVFVCNLLFCKSFMYRTD</sequence>
<organism evidence="2">
    <name type="scientific">Arundo donax</name>
    <name type="common">Giant reed</name>
    <name type="synonym">Donax arundinaceus</name>
    <dbReference type="NCBI Taxonomy" id="35708"/>
    <lineage>
        <taxon>Eukaryota</taxon>
        <taxon>Viridiplantae</taxon>
        <taxon>Streptophyta</taxon>
        <taxon>Embryophyta</taxon>
        <taxon>Tracheophyta</taxon>
        <taxon>Spermatophyta</taxon>
        <taxon>Magnoliopsida</taxon>
        <taxon>Liliopsida</taxon>
        <taxon>Poales</taxon>
        <taxon>Poaceae</taxon>
        <taxon>PACMAD clade</taxon>
        <taxon>Arundinoideae</taxon>
        <taxon>Arundineae</taxon>
        <taxon>Arundo</taxon>
    </lineage>
</organism>
<evidence type="ECO:0000256" key="1">
    <source>
        <dbReference type="SAM" id="Phobius"/>
    </source>
</evidence>
<reference evidence="2" key="2">
    <citation type="journal article" date="2015" name="Data Brief">
        <title>Shoot transcriptome of the giant reed, Arundo donax.</title>
        <authorList>
            <person name="Barrero R.A."/>
            <person name="Guerrero F.D."/>
            <person name="Moolhuijzen P."/>
            <person name="Goolsby J.A."/>
            <person name="Tidwell J."/>
            <person name="Bellgard S.E."/>
            <person name="Bellgard M.I."/>
        </authorList>
    </citation>
    <scope>NUCLEOTIDE SEQUENCE</scope>
    <source>
        <tissue evidence="2">Shoot tissue taken approximately 20 cm above the soil surface</tissue>
    </source>
</reference>
<keyword evidence="1" id="KW-0812">Transmembrane</keyword>
<proteinExistence type="predicted"/>
<name>A0A0A9EX81_ARUDO</name>
<reference evidence="2" key="1">
    <citation type="submission" date="2014-09" db="EMBL/GenBank/DDBJ databases">
        <authorList>
            <person name="Magalhaes I.L.F."/>
            <person name="Oliveira U."/>
            <person name="Santos F.R."/>
            <person name="Vidigal T.H.D.A."/>
            <person name="Brescovit A.D."/>
            <person name="Santos A.J."/>
        </authorList>
    </citation>
    <scope>NUCLEOTIDE SEQUENCE</scope>
    <source>
        <tissue evidence="2">Shoot tissue taken approximately 20 cm above the soil surface</tissue>
    </source>
</reference>
<keyword evidence="1" id="KW-0472">Membrane</keyword>
<protein>
    <submittedName>
        <fullName evidence="2">Uncharacterized protein</fullName>
    </submittedName>
</protein>
<keyword evidence="1" id="KW-1133">Transmembrane helix</keyword>